<dbReference type="RefSeq" id="WP_285965678.1">
    <property type="nucleotide sequence ID" value="NZ_CP127294.1"/>
</dbReference>
<dbReference type="SMART" id="SM00382">
    <property type="entry name" value="AAA"/>
    <property type="match status" value="2"/>
</dbReference>
<feature type="compositionally biased region" description="Polar residues" evidence="4">
    <location>
        <begin position="1"/>
        <end position="10"/>
    </location>
</feature>
<feature type="domain" description="AAA+ ATPase" evidence="5">
    <location>
        <begin position="684"/>
        <end position="825"/>
    </location>
</feature>
<name>A0A9Y2I9H3_9PSEU</name>
<dbReference type="InterPro" id="IPR041627">
    <property type="entry name" value="AAA_lid_6"/>
</dbReference>
<dbReference type="PANTHER" id="PTHR43392">
    <property type="entry name" value="AAA-TYPE ATPASE FAMILY PROTEIN / ANKYRIN REPEAT FAMILY PROTEIN"/>
    <property type="match status" value="1"/>
</dbReference>
<dbReference type="FunFam" id="3.40.50.300:FF:000216">
    <property type="entry name" value="Type VII secretion ATPase EccA"/>
    <property type="match status" value="2"/>
</dbReference>
<accession>A0A9Y2I9H3</accession>
<dbReference type="InterPro" id="IPR003593">
    <property type="entry name" value="AAA+_ATPase"/>
</dbReference>
<dbReference type="Proteomes" id="UP001236014">
    <property type="component" value="Chromosome"/>
</dbReference>
<evidence type="ECO:0000256" key="2">
    <source>
        <dbReference type="ARBA" id="ARBA00022741"/>
    </source>
</evidence>
<dbReference type="Pfam" id="PF00004">
    <property type="entry name" value="AAA"/>
    <property type="match status" value="2"/>
</dbReference>
<reference evidence="6 7" key="1">
    <citation type="submission" date="2023-06" db="EMBL/GenBank/DDBJ databases">
        <authorList>
            <person name="Oyuntsetseg B."/>
            <person name="Kim S.B."/>
        </authorList>
    </citation>
    <scope>NUCLEOTIDE SEQUENCE [LARGE SCALE GENOMIC DNA]</scope>
    <source>
        <strain evidence="6 7">2-15</strain>
    </source>
</reference>
<dbReference type="CDD" id="cd00009">
    <property type="entry name" value="AAA"/>
    <property type="match status" value="1"/>
</dbReference>
<dbReference type="InterPro" id="IPR000641">
    <property type="entry name" value="CbxX/CfxQ"/>
</dbReference>
<keyword evidence="2" id="KW-0547">Nucleotide-binding</keyword>
<keyword evidence="7" id="KW-1185">Reference proteome</keyword>
<dbReference type="KEGG" id="acab:QRX50_25350"/>
<feature type="region of interest" description="Disordered" evidence="4">
    <location>
        <begin position="1"/>
        <end position="27"/>
    </location>
</feature>
<dbReference type="InterPro" id="IPR003959">
    <property type="entry name" value="ATPase_AAA_core"/>
</dbReference>
<feature type="compositionally biased region" description="Basic and acidic residues" evidence="4">
    <location>
        <begin position="73"/>
        <end position="89"/>
    </location>
</feature>
<gene>
    <name evidence="6" type="ORF">QRX50_25350</name>
</gene>
<sequence length="913" mass="98018">MPAQPTQQSRPAGPVAPPMPARPEESPIRVENFAGGSFVSGDESAAEFVSRVVQVVSWADRTRHGQGGSGEPPPREPEQPKGKKGGLLDDLARNTRSTTFDLLAAGNRVWGRKEQERYEKAHAEWTVAYQEWERRNGSGTRQPNPLVLLVGEPHTGQRRLWRSVRDALGAAEVSFEDFVTVGAAEVLGDDDSAGDALRRFVSRCTDPAMILVEDVEPLLEKDLTGVVRALRDYAHDQSSCRLLVLAGTERAVERLRTEAPDLLSSVLQYRMPRFTRPAHAAALLDVVAAERSFVLPPDVRDRLAQLANLSAGARGVEALLDAAGREAVASGPSADGRIHLAPQHLAPLVAAAQQRGGRPIEELLAELDGMIGLDSVKQRVRALVAEAQIDARRRDAGLPVATRSRHLVLTGNPGTAKTTVARLVGKIYQALGMLPKGHVVEVARPDLVGEYVGETSKKTRAVCERASGGVLFIDEAYSLALDKDDDYGREAVAELLLQMENHRDDLIVFAAGYPKEMDGFLETNPGLRSRFASKIEFPDYTADELAGIYRVLAKGQGYDLADDLLAQLPEAMRQIPRGRGFANGRSARGVLETTIGKQSARLAAQPDAPASALSTLVAADLPDRGESGVAVTDDAGPRRGLDDLLAELDGMIGLDAVKERVRALVAGARMDARRRKAGLPVGASSRHLVFTGNPGTAKTTVARLMGRLYRELGLLSSGHLVEVARPDLVGEYLGQTSPKTREVCERALGGVLFIDEAYNLVQVYGSGGADYGDEAVAELLVQMENHRDDLIVIAAGYPADMDRFLDVNAGLRSRFGGTVEFADYTDEQLAAIFTAMTTQRGYRLAPELAAALPAVMAGLDRGSGFANGRSARGLLEQAIAAQALRLAGPDVDLESVDDAELTLLTPADLPPHG</sequence>
<comment type="similarity">
    <text evidence="1">Belongs to the CbxX/CfxQ family.</text>
</comment>
<dbReference type="Gene3D" id="1.10.8.60">
    <property type="match status" value="2"/>
</dbReference>
<dbReference type="SUPFAM" id="SSF52540">
    <property type="entry name" value="P-loop containing nucleoside triphosphate hydrolases"/>
    <property type="match status" value="3"/>
</dbReference>
<evidence type="ECO:0000313" key="6">
    <source>
        <dbReference type="EMBL" id="WIX74901.1"/>
    </source>
</evidence>
<feature type="domain" description="AAA+ ATPase" evidence="5">
    <location>
        <begin position="403"/>
        <end position="541"/>
    </location>
</feature>
<dbReference type="EMBL" id="CP127294">
    <property type="protein sequence ID" value="WIX74901.1"/>
    <property type="molecule type" value="Genomic_DNA"/>
</dbReference>
<dbReference type="PANTHER" id="PTHR43392:SF2">
    <property type="entry name" value="AAA-TYPE ATPASE FAMILY PROTEIN _ ANKYRIN REPEAT FAMILY PROTEIN"/>
    <property type="match status" value="1"/>
</dbReference>
<dbReference type="AlphaFoldDB" id="A0A9Y2I9H3"/>
<organism evidence="6 7">
    <name type="scientific">Amycolatopsis carbonis</name>
    <dbReference type="NCBI Taxonomy" id="715471"/>
    <lineage>
        <taxon>Bacteria</taxon>
        <taxon>Bacillati</taxon>
        <taxon>Actinomycetota</taxon>
        <taxon>Actinomycetes</taxon>
        <taxon>Pseudonocardiales</taxon>
        <taxon>Pseudonocardiaceae</taxon>
        <taxon>Amycolatopsis</taxon>
    </lineage>
</organism>
<evidence type="ECO:0000256" key="1">
    <source>
        <dbReference type="ARBA" id="ARBA00010378"/>
    </source>
</evidence>
<dbReference type="InterPro" id="IPR027417">
    <property type="entry name" value="P-loop_NTPase"/>
</dbReference>
<proteinExistence type="inferred from homology"/>
<dbReference type="GO" id="GO:0005524">
    <property type="term" value="F:ATP binding"/>
    <property type="evidence" value="ECO:0007669"/>
    <property type="project" value="UniProtKB-KW"/>
</dbReference>
<dbReference type="Gene3D" id="3.40.50.300">
    <property type="entry name" value="P-loop containing nucleotide triphosphate hydrolases"/>
    <property type="match status" value="2"/>
</dbReference>
<feature type="region of interest" description="Disordered" evidence="4">
    <location>
        <begin position="61"/>
        <end position="89"/>
    </location>
</feature>
<dbReference type="GO" id="GO:0016887">
    <property type="term" value="F:ATP hydrolysis activity"/>
    <property type="evidence" value="ECO:0007669"/>
    <property type="project" value="InterPro"/>
</dbReference>
<evidence type="ECO:0000313" key="7">
    <source>
        <dbReference type="Proteomes" id="UP001236014"/>
    </source>
</evidence>
<evidence type="ECO:0000259" key="5">
    <source>
        <dbReference type="SMART" id="SM00382"/>
    </source>
</evidence>
<evidence type="ECO:0000256" key="3">
    <source>
        <dbReference type="ARBA" id="ARBA00022840"/>
    </source>
</evidence>
<dbReference type="Pfam" id="PF17866">
    <property type="entry name" value="AAA_lid_6"/>
    <property type="match status" value="2"/>
</dbReference>
<dbReference type="PRINTS" id="PR00819">
    <property type="entry name" value="CBXCFQXSUPER"/>
</dbReference>
<protein>
    <submittedName>
        <fullName evidence="6">AAA family ATPase</fullName>
    </submittedName>
</protein>
<keyword evidence="3" id="KW-0067">ATP-binding</keyword>
<dbReference type="InterPro" id="IPR050773">
    <property type="entry name" value="CbxX/CfxQ_RuBisCO_ESX"/>
</dbReference>
<evidence type="ECO:0000256" key="4">
    <source>
        <dbReference type="SAM" id="MobiDB-lite"/>
    </source>
</evidence>